<dbReference type="Proteomes" id="UP001604335">
    <property type="component" value="Unassembled WGS sequence"/>
</dbReference>
<keyword evidence="1" id="KW-0175">Coiled coil</keyword>
<reference evidence="4" key="1">
    <citation type="journal article" date="2024" name="Algal Res.">
        <title>Biochemical, toxicological and genomic investigation of a high-biomass producing Limnothrix strain isolated from Italian shallow drinking water reservoir.</title>
        <authorList>
            <person name="Simonazzi M."/>
            <person name="Shishido T.K."/>
            <person name="Delbaje E."/>
            <person name="Wahlsten M."/>
            <person name="Fewer D.P."/>
            <person name="Sivonen K."/>
            <person name="Pezzolesi L."/>
            <person name="Pistocchi R."/>
        </authorList>
    </citation>
    <scope>NUCLEOTIDE SEQUENCE [LARGE SCALE GENOMIC DNA]</scope>
    <source>
        <strain evidence="4">LRLZ20PSL1</strain>
    </source>
</reference>
<dbReference type="PANTHER" id="PTHR43581">
    <property type="entry name" value="ATP/GTP PHOSPHATASE"/>
    <property type="match status" value="1"/>
</dbReference>
<evidence type="ECO:0000313" key="3">
    <source>
        <dbReference type="EMBL" id="MFG3818136.1"/>
    </source>
</evidence>
<dbReference type="PANTHER" id="PTHR43581:SF4">
    <property type="entry name" value="ATP_GTP PHOSPHATASE"/>
    <property type="match status" value="1"/>
</dbReference>
<protein>
    <submittedName>
        <fullName evidence="3">AAA family ATPase</fullName>
    </submittedName>
</protein>
<dbReference type="RefSeq" id="WP_393013118.1">
    <property type="nucleotide sequence ID" value="NZ_JAZAQF010000059.1"/>
</dbReference>
<sequence>MFLKKVHVKNFRGLQDVVLEFNQSLSPSVFPVGSLNGGGKSTLLQLIFILLRCAADPQKHHYIQNILKVNLSNFNSDVSEIIRFLIHYQREDIDLQFLAVNRELANYNLESFYQYEQYKNEVSQEFGSESVVKNNLDMISAKNIELRRIIQSLRSNVGNEIKTSQNREIEKFINDLIFLIYDSQSRLVNYLSEDEIEKFSVLILRAKDIKLTIERLNDLLENLAEIESSLYNVLKLLNQKESEISTVREQLENNGYYYITILSDHHLLFAQTSSDQFIFELIARQIYLACPLTQVFLFLEEKVRMQLLGSNEGLLSYVDIVDRTKQAIGNWYTYEFSPVKTLAEVFQRCIKEDTKIGLASDSYGNSLMRLKEEVNQFFTDKTVSIEDEFQSITFKKKGSDQTLLPEDLSHGELKKFGIYLWLKYMEIKDAIVLMDEVEIGFHPDWQYEIIHELLKWSNNNQFILATHSYDLCSAVTPAHVNEIEPRLISERKNDQPLE</sequence>
<dbReference type="InterPro" id="IPR003959">
    <property type="entry name" value="ATPase_AAA_core"/>
</dbReference>
<dbReference type="InterPro" id="IPR051396">
    <property type="entry name" value="Bact_Antivir_Def_Nuclease"/>
</dbReference>
<organism evidence="3 4">
    <name type="scientific">Limnothrix redekei LRLZ20PSL1</name>
    <dbReference type="NCBI Taxonomy" id="3112953"/>
    <lineage>
        <taxon>Bacteria</taxon>
        <taxon>Bacillati</taxon>
        <taxon>Cyanobacteriota</taxon>
        <taxon>Cyanophyceae</taxon>
        <taxon>Pseudanabaenales</taxon>
        <taxon>Pseudanabaenaceae</taxon>
        <taxon>Limnothrix</taxon>
    </lineage>
</organism>
<evidence type="ECO:0000313" key="4">
    <source>
        <dbReference type="Proteomes" id="UP001604335"/>
    </source>
</evidence>
<dbReference type="Pfam" id="PF13304">
    <property type="entry name" value="AAA_21"/>
    <property type="match status" value="1"/>
</dbReference>
<dbReference type="EMBL" id="JAZAQF010000059">
    <property type="protein sequence ID" value="MFG3818136.1"/>
    <property type="molecule type" value="Genomic_DNA"/>
</dbReference>
<keyword evidence="4" id="KW-1185">Reference proteome</keyword>
<dbReference type="SUPFAM" id="SSF52540">
    <property type="entry name" value="P-loop containing nucleoside triphosphate hydrolases"/>
    <property type="match status" value="1"/>
</dbReference>
<gene>
    <name evidence="3" type="ORF">VPK24_10860</name>
</gene>
<evidence type="ECO:0000259" key="2">
    <source>
        <dbReference type="Pfam" id="PF13304"/>
    </source>
</evidence>
<feature type="domain" description="ATPase AAA-type core" evidence="2">
    <location>
        <begin position="36"/>
        <end position="471"/>
    </location>
</feature>
<feature type="coiled-coil region" evidence="1">
    <location>
        <begin position="206"/>
        <end position="254"/>
    </location>
</feature>
<comment type="caution">
    <text evidence="3">The sequence shown here is derived from an EMBL/GenBank/DDBJ whole genome shotgun (WGS) entry which is preliminary data.</text>
</comment>
<dbReference type="InterPro" id="IPR027417">
    <property type="entry name" value="P-loop_NTPase"/>
</dbReference>
<proteinExistence type="predicted"/>
<dbReference type="Gene3D" id="3.40.50.300">
    <property type="entry name" value="P-loop containing nucleotide triphosphate hydrolases"/>
    <property type="match status" value="2"/>
</dbReference>
<accession>A0ABW7CAS9</accession>
<name>A0ABW7CAS9_9CYAN</name>
<evidence type="ECO:0000256" key="1">
    <source>
        <dbReference type="SAM" id="Coils"/>
    </source>
</evidence>